<evidence type="ECO:0000313" key="3">
    <source>
        <dbReference type="Proteomes" id="UP000218209"/>
    </source>
</evidence>
<feature type="region of interest" description="Disordered" evidence="1">
    <location>
        <begin position="1"/>
        <end position="246"/>
    </location>
</feature>
<evidence type="ECO:0000256" key="1">
    <source>
        <dbReference type="SAM" id="MobiDB-lite"/>
    </source>
</evidence>
<reference evidence="2 3" key="1">
    <citation type="submission" date="2017-03" db="EMBL/GenBank/DDBJ databases">
        <title>WGS assembly of Porphyra umbilicalis.</title>
        <authorList>
            <person name="Brawley S.H."/>
            <person name="Blouin N.A."/>
            <person name="Ficko-Blean E."/>
            <person name="Wheeler G.L."/>
            <person name="Lohr M."/>
            <person name="Goodson H.V."/>
            <person name="Jenkins J.W."/>
            <person name="Blaby-Haas C.E."/>
            <person name="Helliwell K.E."/>
            <person name="Chan C."/>
            <person name="Marriage T."/>
            <person name="Bhattacharya D."/>
            <person name="Klein A.S."/>
            <person name="Badis Y."/>
            <person name="Brodie J."/>
            <person name="Cao Y."/>
            <person name="Collen J."/>
            <person name="Dittami S.M."/>
            <person name="Gachon C.M."/>
            <person name="Green B.R."/>
            <person name="Karpowicz S."/>
            <person name="Kim J.W."/>
            <person name="Kudahl U."/>
            <person name="Lin S."/>
            <person name="Michel G."/>
            <person name="Mittag M."/>
            <person name="Olson B.J."/>
            <person name="Pangilinan J."/>
            <person name="Peng Y."/>
            <person name="Qiu H."/>
            <person name="Shu S."/>
            <person name="Singer J.T."/>
            <person name="Smith A.G."/>
            <person name="Sprecher B.N."/>
            <person name="Wagner V."/>
            <person name="Wang W."/>
            <person name="Wang Z.-Y."/>
            <person name="Yan J."/>
            <person name="Yarish C."/>
            <person name="Zoeuner-Riek S."/>
            <person name="Zhuang Y."/>
            <person name="Zou Y."/>
            <person name="Lindquist E.A."/>
            <person name="Grimwood J."/>
            <person name="Barry K."/>
            <person name="Rokhsar D.S."/>
            <person name="Schmutz J."/>
            <person name="Stiller J.W."/>
            <person name="Grossman A.R."/>
            <person name="Prochnik S.E."/>
        </authorList>
    </citation>
    <scope>NUCLEOTIDE SEQUENCE [LARGE SCALE GENOMIC DNA]</scope>
    <source>
        <strain evidence="2">4086291</strain>
    </source>
</reference>
<evidence type="ECO:0000313" key="2">
    <source>
        <dbReference type="EMBL" id="OSX68314.1"/>
    </source>
</evidence>
<feature type="compositionally biased region" description="Basic residues" evidence="1">
    <location>
        <begin position="79"/>
        <end position="103"/>
    </location>
</feature>
<dbReference type="Proteomes" id="UP000218209">
    <property type="component" value="Unassembled WGS sequence"/>
</dbReference>
<proteinExistence type="predicted"/>
<keyword evidence="3" id="KW-1185">Reference proteome</keyword>
<feature type="compositionally biased region" description="Basic residues" evidence="1">
    <location>
        <begin position="150"/>
        <end position="160"/>
    </location>
</feature>
<feature type="compositionally biased region" description="Basic residues" evidence="1">
    <location>
        <begin position="11"/>
        <end position="24"/>
    </location>
</feature>
<accession>A0A1X6NI69</accession>
<protein>
    <submittedName>
        <fullName evidence="2">Uncharacterized protein</fullName>
    </submittedName>
</protein>
<feature type="compositionally biased region" description="Polar residues" evidence="1">
    <location>
        <begin position="38"/>
        <end position="59"/>
    </location>
</feature>
<dbReference type="EMBL" id="KV920740">
    <property type="protein sequence ID" value="OSX68314.1"/>
    <property type="molecule type" value="Genomic_DNA"/>
</dbReference>
<feature type="compositionally biased region" description="Basic residues" evidence="1">
    <location>
        <begin position="175"/>
        <end position="199"/>
    </location>
</feature>
<name>A0A1X6NI69_PORUM</name>
<dbReference type="AlphaFoldDB" id="A0A1X6NI69"/>
<organism evidence="2 3">
    <name type="scientific">Porphyra umbilicalis</name>
    <name type="common">Purple laver</name>
    <name type="synonym">Red alga</name>
    <dbReference type="NCBI Taxonomy" id="2786"/>
    <lineage>
        <taxon>Eukaryota</taxon>
        <taxon>Rhodophyta</taxon>
        <taxon>Bangiophyceae</taxon>
        <taxon>Bangiales</taxon>
        <taxon>Bangiaceae</taxon>
        <taxon>Porphyra</taxon>
    </lineage>
</organism>
<gene>
    <name evidence="2" type="ORF">BU14_3024s0001</name>
</gene>
<sequence length="246" mass="26800">MPSGRAQRPLRQAHSHKGQPHKTCRQYATRRQCRKCTDGSQNARLTASRTLATNNTSVSRPGPPVRAVGSDTEDTARRASPKQRPSRGRHRRPAAAARGRARRNERAAGPCTSDAALLSNGSRRGGHPPLATRPAHPPRHAPKPKAIEQKKKKNKWHRRVGAGGPTPRRLEKKYTLGRHPHRTTRPPRPPAARRGRGPRGRPTASGETAAAATDGPRRHATRRTDAPPYLPRQHADAAPSPTAGPT</sequence>